<dbReference type="Gene3D" id="1.10.287.950">
    <property type="entry name" value="Methyl-accepting chemotaxis protein"/>
    <property type="match status" value="1"/>
</dbReference>
<keyword evidence="3" id="KW-1133">Transmembrane helix</keyword>
<dbReference type="SUPFAM" id="SSF58104">
    <property type="entry name" value="Methyl-accepting chemotaxis protein (MCP) signaling domain"/>
    <property type="match status" value="1"/>
</dbReference>
<dbReference type="InterPro" id="IPR029151">
    <property type="entry name" value="Sensor-like_sf"/>
</dbReference>
<keyword evidence="3" id="KW-0472">Membrane</keyword>
<reference evidence="5" key="1">
    <citation type="submission" date="2020-08" db="EMBL/GenBank/DDBJ databases">
        <title>Genome public.</title>
        <authorList>
            <person name="Liu C."/>
            <person name="Sun Q."/>
        </authorList>
    </citation>
    <scope>NUCLEOTIDE SEQUENCE</scope>
    <source>
        <strain evidence="5">BX1005</strain>
    </source>
</reference>
<gene>
    <name evidence="5" type="ORF">H8S17_07175</name>
</gene>
<dbReference type="PANTHER" id="PTHR32089">
    <property type="entry name" value="METHYL-ACCEPTING CHEMOTAXIS PROTEIN MCPB"/>
    <property type="match status" value="1"/>
</dbReference>
<feature type="domain" description="Methyl-accepting transducer" evidence="4">
    <location>
        <begin position="394"/>
        <end position="652"/>
    </location>
</feature>
<evidence type="ECO:0000256" key="2">
    <source>
        <dbReference type="PROSITE-ProRule" id="PRU00284"/>
    </source>
</evidence>
<evidence type="ECO:0000256" key="3">
    <source>
        <dbReference type="SAM" id="Phobius"/>
    </source>
</evidence>
<keyword evidence="3" id="KW-0812">Transmembrane</keyword>
<organism evidence="5 6">
    <name type="scientific">Roseburia zhanii</name>
    <dbReference type="NCBI Taxonomy" id="2763064"/>
    <lineage>
        <taxon>Bacteria</taxon>
        <taxon>Bacillati</taxon>
        <taxon>Bacillota</taxon>
        <taxon>Clostridia</taxon>
        <taxon>Lachnospirales</taxon>
        <taxon>Lachnospiraceae</taxon>
        <taxon>Roseburia</taxon>
    </lineage>
</organism>
<evidence type="ECO:0000256" key="1">
    <source>
        <dbReference type="ARBA" id="ARBA00023224"/>
    </source>
</evidence>
<dbReference type="RefSeq" id="WP_186866765.1">
    <property type="nucleotide sequence ID" value="NZ_JACOPH010000004.1"/>
</dbReference>
<keyword evidence="6" id="KW-1185">Reference proteome</keyword>
<evidence type="ECO:0000259" key="4">
    <source>
        <dbReference type="PROSITE" id="PS50111"/>
    </source>
</evidence>
<protein>
    <submittedName>
        <fullName evidence="5">Methyl-accepting chemotaxis protein</fullName>
    </submittedName>
</protein>
<dbReference type="CDD" id="cd18773">
    <property type="entry name" value="PDC1_HK_sensor"/>
    <property type="match status" value="1"/>
</dbReference>
<evidence type="ECO:0000313" key="6">
    <source>
        <dbReference type="Proteomes" id="UP000606720"/>
    </source>
</evidence>
<dbReference type="Gene3D" id="3.30.450.20">
    <property type="entry name" value="PAS domain"/>
    <property type="match status" value="1"/>
</dbReference>
<sequence length="682" mass="75336">MKKKNIFAKKIIGAILIMQMIVMTCLSVMVIMEITKNSKNTAINNLQTIVQERSQIVDNYVQESEVILSAYSKAGEVLNVLKNPENKSAIDAAQKYTESFSEDINNLEGLYISEWNTHVLAHTNAGVVGITTREGDSLKALQDILIATDGVYNTGIIISPASGNQIVSMYRAIYDESGNPAGLVGGGIYTEGLVNNLDSLGMNGMEHATYCMINVKDHKYIFHNQAEKVATETEEEYLLQLCEKYKDTANSAGGYVEHKENGKDNIDSYYYMADRGWLFMINADEDELFADVVSVRNQLLIMCAIILLILGIVSVVIITRMMCPMMPIENGIIKLQQFDLTSNDDIKQHEIHKDELGNISKAIGNLITSLRGMVQTLMECCGTLEENAHNLHDSAIEMVDSTTDQTAATQQLSASLENTNNTVDNVYKEVKHINDIVEAIDLQITETLQMSKKVKLDADDMCNNAQQAYENGKQELDSTRLSVEHAIDSLNELSKINQLATEILSIANKTNLLSLNASIEAARAGEAGKGFAVVAGEIGTLADTSKMTAINIQTICNEANNSIEVVNNCFRKIIAYMQNSVVGQFESYAKQSDNNSAIAENIQNLMEEITKSIETMITSTSQINDHMEEIHDITAQNQNAIDSIVEKSEKLSDVSDTVQHQVTQNQTIAKRISDIVNKFTIN</sequence>
<dbReference type="SUPFAM" id="SSF103190">
    <property type="entry name" value="Sensory domain-like"/>
    <property type="match status" value="1"/>
</dbReference>
<comment type="caution">
    <text evidence="5">The sequence shown here is derived from an EMBL/GenBank/DDBJ whole genome shotgun (WGS) entry which is preliminary data.</text>
</comment>
<feature type="transmembrane region" description="Helical" evidence="3">
    <location>
        <begin position="299"/>
        <end position="318"/>
    </location>
</feature>
<proteinExistence type="predicted"/>
<dbReference type="EMBL" id="JACOPH010000004">
    <property type="protein sequence ID" value="MBC5713991.1"/>
    <property type="molecule type" value="Genomic_DNA"/>
</dbReference>
<evidence type="ECO:0000313" key="5">
    <source>
        <dbReference type="EMBL" id="MBC5713991.1"/>
    </source>
</evidence>
<dbReference type="SMART" id="SM00283">
    <property type="entry name" value="MA"/>
    <property type="match status" value="1"/>
</dbReference>
<feature type="transmembrane region" description="Helical" evidence="3">
    <location>
        <begin position="12"/>
        <end position="32"/>
    </location>
</feature>
<dbReference type="PANTHER" id="PTHR32089:SF112">
    <property type="entry name" value="LYSOZYME-LIKE PROTEIN-RELATED"/>
    <property type="match status" value="1"/>
</dbReference>
<dbReference type="Pfam" id="PF00015">
    <property type="entry name" value="MCPsignal"/>
    <property type="match status" value="1"/>
</dbReference>
<dbReference type="InterPro" id="IPR004089">
    <property type="entry name" value="MCPsignal_dom"/>
</dbReference>
<dbReference type="Proteomes" id="UP000606720">
    <property type="component" value="Unassembled WGS sequence"/>
</dbReference>
<dbReference type="PROSITE" id="PS50111">
    <property type="entry name" value="CHEMOTAXIS_TRANSDUC_2"/>
    <property type="match status" value="1"/>
</dbReference>
<name>A0A923RSS8_9FIRM</name>
<keyword evidence="1 2" id="KW-0807">Transducer</keyword>
<dbReference type="AlphaFoldDB" id="A0A923RSS8"/>
<dbReference type="GO" id="GO:0007165">
    <property type="term" value="P:signal transduction"/>
    <property type="evidence" value="ECO:0007669"/>
    <property type="project" value="UniProtKB-KW"/>
</dbReference>
<dbReference type="GO" id="GO:0016020">
    <property type="term" value="C:membrane"/>
    <property type="evidence" value="ECO:0007669"/>
    <property type="project" value="InterPro"/>
</dbReference>
<accession>A0A923RSS8</accession>